<dbReference type="RefSeq" id="XP_032806854.1">
    <property type="nucleotide sequence ID" value="XM_032950963.1"/>
</dbReference>
<dbReference type="Pfam" id="PF00175">
    <property type="entry name" value="NAD_binding_1"/>
    <property type="match status" value="1"/>
</dbReference>
<evidence type="ECO:0000313" key="5">
    <source>
        <dbReference type="Proteomes" id="UP001318040"/>
    </source>
</evidence>
<dbReference type="AlphaFoldDB" id="A0AAJ7WQW5"/>
<evidence type="ECO:0000256" key="2">
    <source>
        <dbReference type="ARBA" id="ARBA00023027"/>
    </source>
</evidence>
<dbReference type="Gene3D" id="2.40.30.10">
    <property type="entry name" value="Translation factors"/>
    <property type="match status" value="1"/>
</dbReference>
<evidence type="ECO:0000256" key="3">
    <source>
        <dbReference type="ARBA" id="ARBA00040516"/>
    </source>
</evidence>
<evidence type="ECO:0000256" key="1">
    <source>
        <dbReference type="ARBA" id="ARBA00023002"/>
    </source>
</evidence>
<sequence>MKQLSVGRKVGTTLWLLSALPHQMSKTKLKPQFPSYCSHCGVTKLTSPKTDHLERTSNNFRQEMLSAATVLEILDASPSVKRLALHVHKPHFNFKAGQWVDLFIPGVSKVGGFSLCSSPERLAEESLVELAVKYSSHPPAHWVHRQCSVGAEVAIRIGGDFYYNPQPFDPSHDLLLVAGGVGINPLYSILLHVTDMLRQDAPGCSPQKVSLVYTAKDSTEILFQESLLALMKEFPEQVRCHFHVTRQQAPVPDDLRPHLTVGKLTKNDLSARVNGTPRCYICGPPPMIEFVSETLQSLELPRAGIFYEKWW</sequence>
<protein>
    <recommendedName>
        <fullName evidence="3">Oxidoreductase NAD-binding domain-containing protein 1</fullName>
    </recommendedName>
</protein>
<dbReference type="GeneID" id="116940779"/>
<proteinExistence type="predicted"/>
<dbReference type="PANTHER" id="PTHR46505:SF1">
    <property type="entry name" value="OXIDOREDUCTASE NAD-BINDING DOMAIN-CONTAINING PROTEIN 1"/>
    <property type="match status" value="1"/>
</dbReference>
<keyword evidence="5" id="KW-1185">Reference proteome</keyword>
<dbReference type="SUPFAM" id="SSF52343">
    <property type="entry name" value="Ferredoxin reductase-like, C-terminal NADP-linked domain"/>
    <property type="match status" value="1"/>
</dbReference>
<organism evidence="5 6">
    <name type="scientific">Petromyzon marinus</name>
    <name type="common">Sea lamprey</name>
    <dbReference type="NCBI Taxonomy" id="7757"/>
    <lineage>
        <taxon>Eukaryota</taxon>
        <taxon>Metazoa</taxon>
        <taxon>Chordata</taxon>
        <taxon>Craniata</taxon>
        <taxon>Vertebrata</taxon>
        <taxon>Cyclostomata</taxon>
        <taxon>Hyperoartia</taxon>
        <taxon>Petromyzontiformes</taxon>
        <taxon>Petromyzontidae</taxon>
        <taxon>Petromyzon</taxon>
    </lineage>
</organism>
<accession>A0AAJ7WQW5</accession>
<evidence type="ECO:0000259" key="4">
    <source>
        <dbReference type="PROSITE" id="PS51384"/>
    </source>
</evidence>
<gene>
    <name evidence="6" type="primary">LOC116940779</name>
</gene>
<dbReference type="InterPro" id="IPR039261">
    <property type="entry name" value="FNR_nucleotide-bd"/>
</dbReference>
<reference evidence="6" key="1">
    <citation type="submission" date="2025-08" db="UniProtKB">
        <authorList>
            <consortium name="RefSeq"/>
        </authorList>
    </citation>
    <scope>IDENTIFICATION</scope>
    <source>
        <tissue evidence="6">Sperm</tissue>
    </source>
</reference>
<dbReference type="PANTHER" id="PTHR46505">
    <property type="entry name" value="OXIDOREDUCTASE NAD-BINDING DOMAIN-CONTAINING PROTEIN 1"/>
    <property type="match status" value="1"/>
</dbReference>
<dbReference type="InterPro" id="IPR017938">
    <property type="entry name" value="Riboflavin_synthase-like_b-brl"/>
</dbReference>
<dbReference type="PRINTS" id="PR00410">
    <property type="entry name" value="PHEHYDRXLASE"/>
</dbReference>
<keyword evidence="1" id="KW-0560">Oxidoreductase</keyword>
<dbReference type="KEGG" id="pmrn:116940779"/>
<dbReference type="SUPFAM" id="SSF63380">
    <property type="entry name" value="Riboflavin synthase domain-like"/>
    <property type="match status" value="1"/>
</dbReference>
<dbReference type="Gene3D" id="3.40.50.80">
    <property type="entry name" value="Nucleotide-binding domain of ferredoxin-NADP reductase (FNR) module"/>
    <property type="match status" value="1"/>
</dbReference>
<keyword evidence="2" id="KW-0520">NAD</keyword>
<dbReference type="GO" id="GO:0005739">
    <property type="term" value="C:mitochondrion"/>
    <property type="evidence" value="ECO:0007669"/>
    <property type="project" value="TreeGrafter"/>
</dbReference>
<dbReference type="Proteomes" id="UP001318040">
    <property type="component" value="Chromosome 10"/>
</dbReference>
<feature type="domain" description="FAD-binding FR-type" evidence="4">
    <location>
        <begin position="63"/>
        <end position="174"/>
    </location>
</feature>
<dbReference type="GO" id="GO:0016491">
    <property type="term" value="F:oxidoreductase activity"/>
    <property type="evidence" value="ECO:0007669"/>
    <property type="project" value="UniProtKB-KW"/>
</dbReference>
<dbReference type="InterPro" id="IPR052128">
    <property type="entry name" value="Oxidoreductase_NAD-binding"/>
</dbReference>
<dbReference type="CDD" id="cd00322">
    <property type="entry name" value="FNR_like"/>
    <property type="match status" value="1"/>
</dbReference>
<dbReference type="InterPro" id="IPR017927">
    <property type="entry name" value="FAD-bd_FR_type"/>
</dbReference>
<evidence type="ECO:0000313" key="6">
    <source>
        <dbReference type="RefSeq" id="XP_032806854.1"/>
    </source>
</evidence>
<dbReference type="PROSITE" id="PS51384">
    <property type="entry name" value="FAD_FR"/>
    <property type="match status" value="1"/>
</dbReference>
<name>A0AAJ7WQW5_PETMA</name>
<dbReference type="InterPro" id="IPR001433">
    <property type="entry name" value="OxRdtase_FAD/NAD-bd"/>
</dbReference>